<organism evidence="3 4">
    <name type="scientific">Pseudoalteromonas lipolytica</name>
    <dbReference type="NCBI Taxonomy" id="570156"/>
    <lineage>
        <taxon>Bacteria</taxon>
        <taxon>Pseudomonadati</taxon>
        <taxon>Pseudomonadota</taxon>
        <taxon>Gammaproteobacteria</taxon>
        <taxon>Alteromonadales</taxon>
        <taxon>Pseudoalteromonadaceae</taxon>
        <taxon>Pseudoalteromonas</taxon>
    </lineage>
</organism>
<dbReference type="CDD" id="cd20736">
    <property type="entry name" value="PoNe_Nuclease"/>
    <property type="match status" value="1"/>
</dbReference>
<dbReference type="RefSeq" id="WP_054554185.1">
    <property type="nucleotide sequence ID" value="NZ_LJTC01000012.1"/>
</dbReference>
<comment type="caution">
    <text evidence="3">The sequence shown here is derived from an EMBL/GenBank/DDBJ whole genome shotgun (WGS) entry which is preliminary data.</text>
</comment>
<dbReference type="InterPro" id="IPR003509">
    <property type="entry name" value="UPF0102_YraN-like"/>
</dbReference>
<reference evidence="3 4" key="1">
    <citation type="submission" date="2015-09" db="EMBL/GenBank/DDBJ databases">
        <title>Draft Genome Sequence of Pseudoalteromonas lipolytica UCD-48B.</title>
        <authorList>
            <person name="Krusor M."/>
            <person name="Coil D.A."/>
            <person name="Lang J.M."/>
            <person name="Eisen J.A."/>
            <person name="Alexiev A."/>
        </authorList>
    </citation>
    <scope>NUCLEOTIDE SEQUENCE [LARGE SCALE GENOMIC DNA]</scope>
    <source>
        <strain evidence="3 4">UCD-48B</strain>
    </source>
</reference>
<dbReference type="SUPFAM" id="SSF52980">
    <property type="entry name" value="Restriction endonuclease-like"/>
    <property type="match status" value="1"/>
</dbReference>
<dbReference type="Gene3D" id="3.40.1350.10">
    <property type="match status" value="1"/>
</dbReference>
<dbReference type="EMBL" id="LJTC01000012">
    <property type="protein sequence ID" value="KPM82363.1"/>
    <property type="molecule type" value="Genomic_DNA"/>
</dbReference>
<gene>
    <name evidence="3" type="ORF">AOG27_16910</name>
</gene>
<evidence type="ECO:0000256" key="1">
    <source>
        <dbReference type="ARBA" id="ARBA00006738"/>
    </source>
</evidence>
<accession>A0A0P7EGC1</accession>
<evidence type="ECO:0000313" key="3">
    <source>
        <dbReference type="EMBL" id="KPM82363.1"/>
    </source>
</evidence>
<dbReference type="InterPro" id="IPR011856">
    <property type="entry name" value="tRNA_endonuc-like_dom_sf"/>
</dbReference>
<dbReference type="STRING" id="570156.AOG27_16910"/>
<dbReference type="Proteomes" id="UP000050378">
    <property type="component" value="Unassembled WGS sequence"/>
</dbReference>
<dbReference type="AlphaFoldDB" id="A0A0P7EGC1"/>
<dbReference type="HAMAP" id="MF_00048">
    <property type="entry name" value="UPF0102"/>
    <property type="match status" value="1"/>
</dbReference>
<dbReference type="PANTHER" id="PTHR34039">
    <property type="entry name" value="UPF0102 PROTEIN YRAN"/>
    <property type="match status" value="1"/>
</dbReference>
<sequence length="123" mass="14730">MSWFKQLWQNSREKGLYYEKQAEQYLIQYGLKAIERNYLCKYGELDLIMRDGQTLVFVEVKFRKNALRGGANYALSKQKQQRLRRTISHYLAEKKISNQSMRIDYVAITGELNSTLNWFKNVY</sequence>
<name>A0A0P7EGC1_9GAMM</name>
<dbReference type="PATRIC" id="fig|570156.3.peg.1307"/>
<protein>
    <recommendedName>
        <fullName evidence="2">UPF0102 protein AOG27_16910</fullName>
    </recommendedName>
</protein>
<proteinExistence type="inferred from homology"/>
<dbReference type="NCBIfam" id="TIGR00252">
    <property type="entry name" value="YraN family protein"/>
    <property type="match status" value="1"/>
</dbReference>
<dbReference type="OrthoDB" id="9794876at2"/>
<evidence type="ECO:0000313" key="4">
    <source>
        <dbReference type="Proteomes" id="UP000050378"/>
    </source>
</evidence>
<dbReference type="PANTHER" id="PTHR34039:SF1">
    <property type="entry name" value="UPF0102 PROTEIN YRAN"/>
    <property type="match status" value="1"/>
</dbReference>
<evidence type="ECO:0000256" key="2">
    <source>
        <dbReference type="HAMAP-Rule" id="MF_00048"/>
    </source>
</evidence>
<comment type="similarity">
    <text evidence="1 2">Belongs to the UPF0102 family.</text>
</comment>
<dbReference type="Pfam" id="PF02021">
    <property type="entry name" value="UPF0102"/>
    <property type="match status" value="1"/>
</dbReference>
<dbReference type="NCBIfam" id="NF009150">
    <property type="entry name" value="PRK12497.1-3"/>
    <property type="match status" value="1"/>
</dbReference>
<dbReference type="GO" id="GO:0003676">
    <property type="term" value="F:nucleic acid binding"/>
    <property type="evidence" value="ECO:0007669"/>
    <property type="project" value="InterPro"/>
</dbReference>
<dbReference type="InterPro" id="IPR011335">
    <property type="entry name" value="Restrct_endonuc-II-like"/>
</dbReference>